<dbReference type="Pfam" id="PF02026">
    <property type="entry name" value="RyR"/>
    <property type="match status" value="1"/>
</dbReference>
<protein>
    <submittedName>
        <fullName evidence="2">Ryanodine receptor Ryr</fullName>
    </submittedName>
</protein>
<evidence type="ECO:0000313" key="3">
    <source>
        <dbReference type="Proteomes" id="UP000758652"/>
    </source>
</evidence>
<dbReference type="InterPro" id="IPR003032">
    <property type="entry name" value="Ryanodine_rcpt"/>
</dbReference>
<organism evidence="2 3">
    <name type="scientific">Claveliimonas monacensis</name>
    <dbReference type="NCBI Taxonomy" id="2779351"/>
    <lineage>
        <taxon>Bacteria</taxon>
        <taxon>Bacillati</taxon>
        <taxon>Bacillota</taxon>
        <taxon>Clostridia</taxon>
        <taxon>Lachnospirales</taxon>
        <taxon>Lachnospiraceae</taxon>
        <taxon>Claveliimonas</taxon>
    </lineage>
</organism>
<comment type="caution">
    <text evidence="2">The sequence shown here is derived from an EMBL/GenBank/DDBJ whole genome shotgun (WGS) entry which is preliminary data.</text>
</comment>
<dbReference type="InterPro" id="IPR015925">
    <property type="entry name" value="Ryanodine_IP3_receptor"/>
</dbReference>
<name>A0ABR9RHP8_9FIRM</name>
<dbReference type="Gene3D" id="6.20.350.10">
    <property type="match status" value="1"/>
</dbReference>
<dbReference type="Proteomes" id="UP000758652">
    <property type="component" value="Unassembled WGS sequence"/>
</dbReference>
<dbReference type="RefSeq" id="WP_076780642.1">
    <property type="nucleotide sequence ID" value="NZ_JADCKL010000002.1"/>
</dbReference>
<proteinExistence type="predicted"/>
<dbReference type="PANTHER" id="PTHR46399">
    <property type="entry name" value="B30.2/SPRY DOMAIN-CONTAINING PROTEIN"/>
    <property type="match status" value="1"/>
</dbReference>
<sequence length="98" mass="11826">MYRPEPIDTKDIHLTDELSDLRELLAKNTHDIWSKRRIEEGWIYGERRDDVKKTNPCLVEYENLPESEKEYDRSTSEETLKLILKLGYEIRRKNSSRE</sequence>
<reference evidence="2 3" key="1">
    <citation type="submission" date="2020-10" db="EMBL/GenBank/DDBJ databases">
        <title>ChiBAC.</title>
        <authorList>
            <person name="Zenner C."/>
            <person name="Hitch T.C.A."/>
            <person name="Clavel T."/>
        </authorList>
    </citation>
    <scope>NUCLEOTIDE SEQUENCE [LARGE SCALE GENOMIC DNA]</scope>
    <source>
        <strain evidence="2 3">DSM 108991</strain>
    </source>
</reference>
<evidence type="ECO:0000259" key="1">
    <source>
        <dbReference type="Pfam" id="PF02026"/>
    </source>
</evidence>
<gene>
    <name evidence="2" type="ORF">INF30_04350</name>
</gene>
<feature type="domain" description="Ryanodine receptor Ryr" evidence="1">
    <location>
        <begin position="2"/>
        <end position="91"/>
    </location>
</feature>
<evidence type="ECO:0000313" key="2">
    <source>
        <dbReference type="EMBL" id="MBE5062494.1"/>
    </source>
</evidence>
<accession>A0ABR9RHP8</accession>
<keyword evidence="3" id="KW-1185">Reference proteome</keyword>
<dbReference type="EMBL" id="JADCKL010000002">
    <property type="protein sequence ID" value="MBE5062494.1"/>
    <property type="molecule type" value="Genomic_DNA"/>
</dbReference>
<dbReference type="PANTHER" id="PTHR46399:SF8">
    <property type="entry name" value="B30.2_SPRY DOMAIN-CONTAINING PROTEIN"/>
    <property type="match status" value="1"/>
</dbReference>
<keyword evidence="2" id="KW-0675">Receptor</keyword>